<dbReference type="VEuPathDB" id="FungiDB:PV06_08139"/>
<feature type="region of interest" description="Disordered" evidence="1">
    <location>
        <begin position="1"/>
        <end position="28"/>
    </location>
</feature>
<accession>A0A0D2AHG8</accession>
<organism evidence="2 3">
    <name type="scientific">Exophiala oligosperma</name>
    <dbReference type="NCBI Taxonomy" id="215243"/>
    <lineage>
        <taxon>Eukaryota</taxon>
        <taxon>Fungi</taxon>
        <taxon>Dikarya</taxon>
        <taxon>Ascomycota</taxon>
        <taxon>Pezizomycotina</taxon>
        <taxon>Eurotiomycetes</taxon>
        <taxon>Chaetothyriomycetidae</taxon>
        <taxon>Chaetothyriales</taxon>
        <taxon>Herpotrichiellaceae</taxon>
        <taxon>Exophiala</taxon>
    </lineage>
</organism>
<keyword evidence="3" id="KW-1185">Reference proteome</keyword>
<dbReference type="RefSeq" id="XP_016259752.1">
    <property type="nucleotide sequence ID" value="XM_016409444.1"/>
</dbReference>
<proteinExistence type="predicted"/>
<gene>
    <name evidence="2" type="ORF">PV06_08139</name>
</gene>
<dbReference type="EMBL" id="KN847339">
    <property type="protein sequence ID" value="KIW39536.1"/>
    <property type="molecule type" value="Genomic_DNA"/>
</dbReference>
<dbReference type="Proteomes" id="UP000053342">
    <property type="component" value="Unassembled WGS sequence"/>
</dbReference>
<evidence type="ECO:0000256" key="1">
    <source>
        <dbReference type="SAM" id="MobiDB-lite"/>
    </source>
</evidence>
<dbReference type="HOGENOM" id="CLU_175704_0_0_1"/>
<evidence type="ECO:0000313" key="2">
    <source>
        <dbReference type="EMBL" id="KIW39536.1"/>
    </source>
</evidence>
<dbReference type="AlphaFoldDB" id="A0A0D2AHG8"/>
<reference evidence="2 3" key="1">
    <citation type="submission" date="2015-01" db="EMBL/GenBank/DDBJ databases">
        <title>The Genome Sequence of Exophiala oligosperma CBS72588.</title>
        <authorList>
            <consortium name="The Broad Institute Genomics Platform"/>
            <person name="Cuomo C."/>
            <person name="de Hoog S."/>
            <person name="Gorbushina A."/>
            <person name="Stielow B."/>
            <person name="Teixiera M."/>
            <person name="Abouelleil A."/>
            <person name="Chapman S.B."/>
            <person name="Priest M."/>
            <person name="Young S.K."/>
            <person name="Wortman J."/>
            <person name="Nusbaum C."/>
            <person name="Birren B."/>
        </authorList>
    </citation>
    <scope>NUCLEOTIDE SEQUENCE [LARGE SCALE GENOMIC DNA]</scope>
    <source>
        <strain evidence="2 3">CBS 72588</strain>
    </source>
</reference>
<sequence>MSLTPTSQAQTGSQQADGKLTRKAGRSRNNTSSYMLEVFAVSADPMDPLILGVVNKQTRQMSSSILFAQLDTITNVFQRQG</sequence>
<protein>
    <submittedName>
        <fullName evidence="2">Uncharacterized protein</fullName>
    </submittedName>
</protein>
<dbReference type="OrthoDB" id="10444597at2759"/>
<dbReference type="GeneID" id="27360213"/>
<name>A0A0D2AHG8_9EURO</name>
<feature type="compositionally biased region" description="Polar residues" evidence="1">
    <location>
        <begin position="1"/>
        <end position="16"/>
    </location>
</feature>
<evidence type="ECO:0000313" key="3">
    <source>
        <dbReference type="Proteomes" id="UP000053342"/>
    </source>
</evidence>